<dbReference type="EMBL" id="JACRTC010000004">
    <property type="protein sequence ID" value="MBC8570659.1"/>
    <property type="molecule type" value="Genomic_DNA"/>
</dbReference>
<name>A0A926I730_9FIRM</name>
<keyword evidence="2" id="KW-1185">Reference proteome</keyword>
<dbReference type="Proteomes" id="UP000660861">
    <property type="component" value="Unassembled WGS sequence"/>
</dbReference>
<reference evidence="1" key="1">
    <citation type="submission" date="2020-08" db="EMBL/GenBank/DDBJ databases">
        <title>Genome public.</title>
        <authorList>
            <person name="Liu C."/>
            <person name="Sun Q."/>
        </authorList>
    </citation>
    <scope>NUCLEOTIDE SEQUENCE</scope>
    <source>
        <strain evidence="1">NSJ-54</strain>
    </source>
</reference>
<organism evidence="1 2">
    <name type="scientific">Zongyangia hominis</name>
    <dbReference type="NCBI Taxonomy" id="2763677"/>
    <lineage>
        <taxon>Bacteria</taxon>
        <taxon>Bacillati</taxon>
        <taxon>Bacillota</taxon>
        <taxon>Clostridia</taxon>
        <taxon>Eubacteriales</taxon>
        <taxon>Oscillospiraceae</taxon>
        <taxon>Zongyangia</taxon>
    </lineage>
</organism>
<sequence length="62" mass="7215">MSAFDEEFESYLRENDDLGKGVDSKEISRRAFLAGWHASQRQMARLQTQIEMHLGKEKGKEK</sequence>
<gene>
    <name evidence="1" type="ORF">H8709_07410</name>
</gene>
<accession>A0A926I730</accession>
<dbReference type="AlphaFoldDB" id="A0A926I730"/>
<evidence type="ECO:0000313" key="1">
    <source>
        <dbReference type="EMBL" id="MBC8570659.1"/>
    </source>
</evidence>
<protein>
    <submittedName>
        <fullName evidence="1">Uncharacterized protein</fullName>
    </submittedName>
</protein>
<comment type="caution">
    <text evidence="1">The sequence shown here is derived from an EMBL/GenBank/DDBJ whole genome shotgun (WGS) entry which is preliminary data.</text>
</comment>
<evidence type="ECO:0000313" key="2">
    <source>
        <dbReference type="Proteomes" id="UP000660861"/>
    </source>
</evidence>
<proteinExistence type="predicted"/>
<dbReference type="RefSeq" id="WP_262397755.1">
    <property type="nucleotide sequence ID" value="NZ_JACRTC010000004.1"/>
</dbReference>